<dbReference type="EMBL" id="QTSX02004986">
    <property type="protein sequence ID" value="KAJ9062900.1"/>
    <property type="molecule type" value="Genomic_DNA"/>
</dbReference>
<gene>
    <name evidence="1" type="ORF">DSO57_1005702</name>
</gene>
<evidence type="ECO:0000313" key="2">
    <source>
        <dbReference type="Proteomes" id="UP001165960"/>
    </source>
</evidence>
<name>A0ACC2SKV1_9FUNG</name>
<sequence>MGRFAHLGHLGHLAMITGLWLTRLGTCSKLKWLPDNETKNDGPNGEASQTKGIIAPNGGVIKAPNGGNKILTIRFMSLKSALVANKEPSPEEGTGLWPDPMTTTLEQDNQVANLRYLTNERTPCLGTILLPLNPSTQIPPGPLFPMP</sequence>
<proteinExistence type="predicted"/>
<accession>A0ACC2SKV1</accession>
<dbReference type="Proteomes" id="UP001165960">
    <property type="component" value="Unassembled WGS sequence"/>
</dbReference>
<evidence type="ECO:0000313" key="1">
    <source>
        <dbReference type="EMBL" id="KAJ9062900.1"/>
    </source>
</evidence>
<comment type="caution">
    <text evidence="1">The sequence shown here is derived from an EMBL/GenBank/DDBJ whole genome shotgun (WGS) entry which is preliminary data.</text>
</comment>
<organism evidence="1 2">
    <name type="scientific">Entomophthora muscae</name>
    <dbReference type="NCBI Taxonomy" id="34485"/>
    <lineage>
        <taxon>Eukaryota</taxon>
        <taxon>Fungi</taxon>
        <taxon>Fungi incertae sedis</taxon>
        <taxon>Zoopagomycota</taxon>
        <taxon>Entomophthoromycotina</taxon>
        <taxon>Entomophthoromycetes</taxon>
        <taxon>Entomophthorales</taxon>
        <taxon>Entomophthoraceae</taxon>
        <taxon>Entomophthora</taxon>
    </lineage>
</organism>
<reference evidence="1" key="1">
    <citation type="submission" date="2022-04" db="EMBL/GenBank/DDBJ databases">
        <title>Genome of the entomopathogenic fungus Entomophthora muscae.</title>
        <authorList>
            <person name="Elya C."/>
            <person name="Lovett B.R."/>
            <person name="Lee E."/>
            <person name="Macias A.M."/>
            <person name="Hajek A.E."/>
            <person name="De Bivort B.L."/>
            <person name="Kasson M.T."/>
            <person name="De Fine Licht H.H."/>
            <person name="Stajich J.E."/>
        </authorList>
    </citation>
    <scope>NUCLEOTIDE SEQUENCE</scope>
    <source>
        <strain evidence="1">Berkeley</strain>
    </source>
</reference>
<keyword evidence="2" id="KW-1185">Reference proteome</keyword>
<protein>
    <submittedName>
        <fullName evidence="1">Uncharacterized protein</fullName>
    </submittedName>
</protein>